<dbReference type="PRINTS" id="PR00413">
    <property type="entry name" value="HADHALOGNASE"/>
</dbReference>
<dbReference type="GO" id="GO:0016787">
    <property type="term" value="F:hydrolase activity"/>
    <property type="evidence" value="ECO:0007669"/>
    <property type="project" value="UniProtKB-KW"/>
</dbReference>
<keyword evidence="2" id="KW-1185">Reference proteome</keyword>
<keyword evidence="1" id="KW-0378">Hydrolase</keyword>
<dbReference type="InterPro" id="IPR023214">
    <property type="entry name" value="HAD_sf"/>
</dbReference>
<evidence type="ECO:0000313" key="1">
    <source>
        <dbReference type="EMBL" id="TCK75973.1"/>
    </source>
</evidence>
<dbReference type="InterPro" id="IPR036412">
    <property type="entry name" value="HAD-like_sf"/>
</dbReference>
<dbReference type="PANTHER" id="PTHR43611">
    <property type="entry name" value="ALPHA-D-GLUCOSE 1-PHOSPHATE PHOSPHATASE"/>
    <property type="match status" value="1"/>
</dbReference>
<dbReference type="AlphaFoldDB" id="A0A4R1LGI5"/>
<dbReference type="SFLD" id="SFLDS00003">
    <property type="entry name" value="Haloacid_Dehalogenase"/>
    <property type="match status" value="1"/>
</dbReference>
<dbReference type="SUPFAM" id="SSF56784">
    <property type="entry name" value="HAD-like"/>
    <property type="match status" value="1"/>
</dbReference>
<protein>
    <submittedName>
        <fullName evidence="1">Putative hydrolase of the HAD superfamily</fullName>
    </submittedName>
</protein>
<dbReference type="Gene3D" id="3.40.50.1000">
    <property type="entry name" value="HAD superfamily/HAD-like"/>
    <property type="match status" value="1"/>
</dbReference>
<gene>
    <name evidence="1" type="ORF">C7378_0977</name>
</gene>
<dbReference type="Proteomes" id="UP000295210">
    <property type="component" value="Unassembled WGS sequence"/>
</dbReference>
<dbReference type="EMBL" id="SMGK01000001">
    <property type="protein sequence ID" value="TCK75973.1"/>
    <property type="molecule type" value="Genomic_DNA"/>
</dbReference>
<dbReference type="InterPro" id="IPR006439">
    <property type="entry name" value="HAD-SF_hydro_IA"/>
</dbReference>
<accession>A0A4R1LGI5</accession>
<dbReference type="OrthoDB" id="9797415at2"/>
<evidence type="ECO:0000313" key="2">
    <source>
        <dbReference type="Proteomes" id="UP000295210"/>
    </source>
</evidence>
<organism evidence="1 2">
    <name type="scientific">Acidipila rosea</name>
    <dbReference type="NCBI Taxonomy" id="768535"/>
    <lineage>
        <taxon>Bacteria</taxon>
        <taxon>Pseudomonadati</taxon>
        <taxon>Acidobacteriota</taxon>
        <taxon>Terriglobia</taxon>
        <taxon>Terriglobales</taxon>
        <taxon>Acidobacteriaceae</taxon>
        <taxon>Acidipila</taxon>
    </lineage>
</organism>
<sequence length="218" mass="24728">MAIRAVIFDYGMVLSTAQEPAAHSNLLAITGLEHAAFEQHYWRHRHEYDLGVLNGNSYWETFSREAELEFTPAQIERLIENDVLMWSTLNEGMLAWVEAVRESGMKTGILSNMGEELLRYMRQEFGWLREFDHHTWSCELGIAKPDPAIYTHTCEKLEVAPQEAVFLDDKPENIAAANSVGIHAILFTNIEQLQKDLKARGLIGELPDPLHPAKAARA</sequence>
<dbReference type="SFLD" id="SFLDG01129">
    <property type="entry name" value="C1.5:_HAD__Beta-PGM__Phosphata"/>
    <property type="match status" value="1"/>
</dbReference>
<dbReference type="Pfam" id="PF00702">
    <property type="entry name" value="Hydrolase"/>
    <property type="match status" value="1"/>
</dbReference>
<dbReference type="PANTHER" id="PTHR43611:SF3">
    <property type="entry name" value="FLAVIN MONONUCLEOTIDE HYDROLASE 1, CHLOROPLATIC"/>
    <property type="match status" value="1"/>
</dbReference>
<name>A0A4R1LGI5_9BACT</name>
<dbReference type="NCBIfam" id="TIGR01509">
    <property type="entry name" value="HAD-SF-IA-v3"/>
    <property type="match status" value="1"/>
</dbReference>
<dbReference type="CDD" id="cd02603">
    <property type="entry name" value="HAD_sEH-N_like"/>
    <property type="match status" value="1"/>
</dbReference>
<proteinExistence type="predicted"/>
<comment type="caution">
    <text evidence="1">The sequence shown here is derived from an EMBL/GenBank/DDBJ whole genome shotgun (WGS) entry which is preliminary data.</text>
</comment>
<reference evidence="1 2" key="1">
    <citation type="submission" date="2019-03" db="EMBL/GenBank/DDBJ databases">
        <title>Genomic Encyclopedia of Type Strains, Phase IV (KMG-IV): sequencing the most valuable type-strain genomes for metagenomic binning, comparative biology and taxonomic classification.</title>
        <authorList>
            <person name="Goeker M."/>
        </authorList>
    </citation>
    <scope>NUCLEOTIDE SEQUENCE [LARGE SCALE GENOMIC DNA]</scope>
    <source>
        <strain evidence="1 2">DSM 103428</strain>
    </source>
</reference>